<evidence type="ECO:0000256" key="1">
    <source>
        <dbReference type="ARBA" id="ARBA00048811"/>
    </source>
</evidence>
<dbReference type="InterPro" id="IPR050408">
    <property type="entry name" value="HGPRT"/>
</dbReference>
<keyword evidence="4" id="KW-0328">Glycosyltransferase</keyword>
<dbReference type="InterPro" id="IPR029057">
    <property type="entry name" value="PRTase-like"/>
</dbReference>
<name>A0A5Q2QFA8_9GAMM</name>
<dbReference type="OrthoDB" id="9802824at2"/>
<accession>A0A5Q2QFA8</accession>
<gene>
    <name evidence="4" type="ORF">GH975_08945</name>
</gene>
<keyword evidence="5" id="KW-1185">Reference proteome</keyword>
<keyword evidence="4" id="KW-0808">Transferase</keyword>
<dbReference type="EC" id="2.4.2.8" evidence="4"/>
<dbReference type="GO" id="GO:0005829">
    <property type="term" value="C:cytosol"/>
    <property type="evidence" value="ECO:0007669"/>
    <property type="project" value="TreeGrafter"/>
</dbReference>
<dbReference type="NCBIfam" id="NF006605">
    <property type="entry name" value="PRK09162.1"/>
    <property type="match status" value="1"/>
</dbReference>
<dbReference type="GO" id="GO:0004422">
    <property type="term" value="F:hypoxanthine phosphoribosyltransferase activity"/>
    <property type="evidence" value="ECO:0007669"/>
    <property type="project" value="TreeGrafter"/>
</dbReference>
<evidence type="ECO:0000313" key="5">
    <source>
        <dbReference type="Proteomes" id="UP000388235"/>
    </source>
</evidence>
<evidence type="ECO:0000259" key="3">
    <source>
        <dbReference type="Pfam" id="PF00156"/>
    </source>
</evidence>
<dbReference type="AlphaFoldDB" id="A0A5Q2QFA8"/>
<dbReference type="KEGG" id="llp:GH975_08945"/>
<dbReference type="EMBL" id="CP045871">
    <property type="protein sequence ID" value="QGG80687.1"/>
    <property type="molecule type" value="Genomic_DNA"/>
</dbReference>
<dbReference type="PANTHER" id="PTHR43340">
    <property type="entry name" value="HYPOXANTHINE-GUANINE PHOSPHORIBOSYLTRANSFERASE"/>
    <property type="match status" value="1"/>
</dbReference>
<dbReference type="Proteomes" id="UP000388235">
    <property type="component" value="Chromosome"/>
</dbReference>
<dbReference type="RefSeq" id="WP_153714191.1">
    <property type="nucleotide sequence ID" value="NZ_CP045871.1"/>
</dbReference>
<dbReference type="Pfam" id="PF00156">
    <property type="entry name" value="Pribosyltran"/>
    <property type="match status" value="1"/>
</dbReference>
<dbReference type="GO" id="GO:0032263">
    <property type="term" value="P:GMP salvage"/>
    <property type="evidence" value="ECO:0007669"/>
    <property type="project" value="TreeGrafter"/>
</dbReference>
<dbReference type="GO" id="GO:0046100">
    <property type="term" value="P:hypoxanthine metabolic process"/>
    <property type="evidence" value="ECO:0007669"/>
    <property type="project" value="TreeGrafter"/>
</dbReference>
<dbReference type="GO" id="GO:0052657">
    <property type="term" value="F:guanine phosphoribosyltransferase activity"/>
    <property type="evidence" value="ECO:0007669"/>
    <property type="project" value="RHEA"/>
</dbReference>
<dbReference type="Gene3D" id="3.40.50.2020">
    <property type="match status" value="1"/>
</dbReference>
<dbReference type="SUPFAM" id="SSF53271">
    <property type="entry name" value="PRTase-like"/>
    <property type="match status" value="1"/>
</dbReference>
<dbReference type="GO" id="GO:0006178">
    <property type="term" value="P:guanine salvage"/>
    <property type="evidence" value="ECO:0007669"/>
    <property type="project" value="TreeGrafter"/>
</dbReference>
<dbReference type="CDD" id="cd06223">
    <property type="entry name" value="PRTases_typeI"/>
    <property type="match status" value="1"/>
</dbReference>
<dbReference type="GO" id="GO:0000287">
    <property type="term" value="F:magnesium ion binding"/>
    <property type="evidence" value="ECO:0007669"/>
    <property type="project" value="TreeGrafter"/>
</dbReference>
<protein>
    <submittedName>
        <fullName evidence="4">Hypoxanthine-guanine phosphoribosyltransferase</fullName>
        <ecNumber evidence="4">2.4.2.8</ecNumber>
    </submittedName>
</protein>
<reference evidence="4 5" key="1">
    <citation type="submission" date="2019-11" db="EMBL/GenBank/DDBJ databases">
        <authorList>
            <person name="Khan S.A."/>
            <person name="Jeon C.O."/>
            <person name="Chun B.H."/>
        </authorList>
    </citation>
    <scope>NUCLEOTIDE SEQUENCE [LARGE SCALE GENOMIC DNA]</scope>
    <source>
        <strain evidence="4 5">IMCC 1097</strain>
    </source>
</reference>
<dbReference type="PANTHER" id="PTHR43340:SF1">
    <property type="entry name" value="HYPOXANTHINE PHOSPHORIBOSYLTRANSFERASE"/>
    <property type="match status" value="1"/>
</dbReference>
<proteinExistence type="predicted"/>
<comment type="catalytic activity">
    <reaction evidence="1">
        <text>GMP + diphosphate = guanine + 5-phospho-alpha-D-ribose 1-diphosphate</text>
        <dbReference type="Rhea" id="RHEA:25424"/>
        <dbReference type="ChEBI" id="CHEBI:16235"/>
        <dbReference type="ChEBI" id="CHEBI:33019"/>
        <dbReference type="ChEBI" id="CHEBI:58017"/>
        <dbReference type="ChEBI" id="CHEBI:58115"/>
        <dbReference type="EC" id="2.4.2.8"/>
    </reaction>
    <physiologicalReaction direction="right-to-left" evidence="1">
        <dbReference type="Rhea" id="RHEA:25426"/>
    </physiologicalReaction>
</comment>
<evidence type="ECO:0000256" key="2">
    <source>
        <dbReference type="ARBA" id="ARBA00049402"/>
    </source>
</evidence>
<feature type="domain" description="Phosphoribosyltransferase" evidence="3">
    <location>
        <begin position="27"/>
        <end position="148"/>
    </location>
</feature>
<sequence>MESLNELNQVLADADCLATQTEVDACLDRMATNITKGLGDTMPLILCVMRGGIVTCGSLLPKLTFPLQVDYVHASRYRDKDRGGELEWSVMPQFELKGRVILLVDDILDEGHTLAAIKAHCLEAGAASVKTAVLVDKIHDRRSDRLTKADYTGLYTPDRFLFGAGMDYKGFWRNAPGIYAMPE</sequence>
<comment type="catalytic activity">
    <reaction evidence="2">
        <text>IMP + diphosphate = hypoxanthine + 5-phospho-alpha-D-ribose 1-diphosphate</text>
        <dbReference type="Rhea" id="RHEA:17973"/>
        <dbReference type="ChEBI" id="CHEBI:17368"/>
        <dbReference type="ChEBI" id="CHEBI:33019"/>
        <dbReference type="ChEBI" id="CHEBI:58017"/>
        <dbReference type="ChEBI" id="CHEBI:58053"/>
        <dbReference type="EC" id="2.4.2.8"/>
    </reaction>
    <physiologicalReaction direction="right-to-left" evidence="2">
        <dbReference type="Rhea" id="RHEA:17975"/>
    </physiologicalReaction>
</comment>
<organism evidence="4 5">
    <name type="scientific">Litorivicinus lipolyticus</name>
    <dbReference type="NCBI Taxonomy" id="418701"/>
    <lineage>
        <taxon>Bacteria</taxon>
        <taxon>Pseudomonadati</taxon>
        <taxon>Pseudomonadota</taxon>
        <taxon>Gammaproteobacteria</taxon>
        <taxon>Oceanospirillales</taxon>
        <taxon>Litorivicinaceae</taxon>
        <taxon>Litorivicinus</taxon>
    </lineage>
</organism>
<evidence type="ECO:0000313" key="4">
    <source>
        <dbReference type="EMBL" id="QGG80687.1"/>
    </source>
</evidence>
<dbReference type="InterPro" id="IPR000836">
    <property type="entry name" value="PRTase_dom"/>
</dbReference>
<dbReference type="GO" id="GO:0032264">
    <property type="term" value="P:IMP salvage"/>
    <property type="evidence" value="ECO:0007669"/>
    <property type="project" value="TreeGrafter"/>
</dbReference>